<dbReference type="CDD" id="cd05325">
    <property type="entry name" value="carb_red_sniffer_like_SDR_c"/>
    <property type="match status" value="1"/>
</dbReference>
<dbReference type="PRINTS" id="PR00081">
    <property type="entry name" value="GDHRDH"/>
</dbReference>
<protein>
    <submittedName>
        <fullName evidence="2">C-factor-like</fullName>
    </submittedName>
</protein>
<dbReference type="PANTHER" id="PTHR45458:SF1">
    <property type="entry name" value="SHORT CHAIN DEHYDROGENASE"/>
    <property type="match status" value="1"/>
</dbReference>
<dbReference type="InterPro" id="IPR052184">
    <property type="entry name" value="SDR_enzymes"/>
</dbReference>
<gene>
    <name evidence="2" type="primary">LOC106820390</name>
</gene>
<evidence type="ECO:0000313" key="1">
    <source>
        <dbReference type="Proteomes" id="UP000695022"/>
    </source>
</evidence>
<dbReference type="Gene3D" id="3.40.50.720">
    <property type="entry name" value="NAD(P)-binding Rossmann-like Domain"/>
    <property type="match status" value="1"/>
</dbReference>
<dbReference type="InterPro" id="IPR002347">
    <property type="entry name" value="SDR_fam"/>
</dbReference>
<evidence type="ECO:0000313" key="2">
    <source>
        <dbReference type="RefSeq" id="XP_014680398.1"/>
    </source>
</evidence>
<dbReference type="GeneID" id="106820390"/>
<organism evidence="1 2">
    <name type="scientific">Priapulus caudatus</name>
    <name type="common">Priapulid worm</name>
    <dbReference type="NCBI Taxonomy" id="37621"/>
    <lineage>
        <taxon>Eukaryota</taxon>
        <taxon>Metazoa</taxon>
        <taxon>Ecdysozoa</taxon>
        <taxon>Scalidophora</taxon>
        <taxon>Priapulida</taxon>
        <taxon>Priapulimorpha</taxon>
        <taxon>Priapulimorphida</taxon>
        <taxon>Priapulidae</taxon>
        <taxon>Priapulus</taxon>
    </lineage>
</organism>
<reference evidence="2" key="1">
    <citation type="submission" date="2025-08" db="UniProtKB">
        <authorList>
            <consortium name="RefSeq"/>
        </authorList>
    </citation>
    <scope>IDENTIFICATION</scope>
</reference>
<dbReference type="PANTHER" id="PTHR45458">
    <property type="entry name" value="SHORT-CHAIN DEHYDROGENASE/REDUCTASE SDR"/>
    <property type="match status" value="1"/>
</dbReference>
<dbReference type="Proteomes" id="UP000695022">
    <property type="component" value="Unplaced"/>
</dbReference>
<proteinExistence type="predicted"/>
<accession>A0ABM1F7H7</accession>
<feature type="non-terminal residue" evidence="2">
    <location>
        <position position="206"/>
    </location>
</feature>
<dbReference type="RefSeq" id="XP_014680398.1">
    <property type="nucleotide sequence ID" value="XM_014824912.1"/>
</dbReference>
<dbReference type="InterPro" id="IPR036291">
    <property type="entry name" value="NAD(P)-bd_dom_sf"/>
</dbReference>
<dbReference type="SUPFAM" id="SSF51735">
    <property type="entry name" value="NAD(P)-binding Rossmann-fold domains"/>
    <property type="match status" value="1"/>
</dbReference>
<sequence length="206" mass="22312">NKMPSILITGSNRGIGLELVRQYLAQGWQVYATARHPKTATELQQLAQNNPEQLNISQFDVTNAEQRHALMTKLKGIPLDVLINNAGVYGQNNASFGNTDEDKWLETLRINTIAPMKIMEAFAENITLGEKKVIASISSKMGSMDDNSSGGSYVYRSSKAALNAVMVSAARDLKSAGITTVILHPGWVRTDMGGSSGEITAQQSVE</sequence>
<name>A0ABM1F7H7_PRICU</name>
<feature type="non-terminal residue" evidence="2">
    <location>
        <position position="1"/>
    </location>
</feature>
<dbReference type="Pfam" id="PF00106">
    <property type="entry name" value="adh_short"/>
    <property type="match status" value="1"/>
</dbReference>
<keyword evidence="1" id="KW-1185">Reference proteome</keyword>